<sequence length="243" mass="27333">MDTSQNDEVNVKAGECGLKRSIKDSLGCVHIHWGGAHEALERIVESNGFTLDALPAIVPLEDERWEIAVNKTRVGEFCHKHPNLRPSLAGPNERLLRPYSELQRSKTSQLQDLINEAGEYEFSGHSNALFPLSTIVKDRCAVGDTIITLEGLEHRAIKWYEAKGMKLGFECLHVALVRRQGENFCLDGEDLGVLLDWVFHETDVLLILGQEDYVCKLKTVEEVMDRLFQQVELETGCEGDGCR</sequence>
<dbReference type="AlphaFoldDB" id="A0A1J9RJ28"/>
<comment type="caution">
    <text evidence="1">The sequence shown here is derived from an EMBL/GenBank/DDBJ whole genome shotgun (WGS) entry which is preliminary data.</text>
</comment>
<evidence type="ECO:0000313" key="1">
    <source>
        <dbReference type="EMBL" id="OJD28535.1"/>
    </source>
</evidence>
<accession>A0A1J9RJ28</accession>
<reference evidence="1 2" key="1">
    <citation type="submission" date="2015-08" db="EMBL/GenBank/DDBJ databases">
        <title>Emmonsia species relationships and genome sequence.</title>
        <authorList>
            <person name="Cuomo C.A."/>
            <person name="Schwartz I.S."/>
            <person name="Kenyon C."/>
            <person name="De Hoog G.S."/>
            <person name="Govender N.P."/>
            <person name="Botha A."/>
            <person name="Moreno L."/>
            <person name="De Vries M."/>
            <person name="Munoz J.F."/>
            <person name="Stielow J.B."/>
        </authorList>
    </citation>
    <scope>NUCLEOTIDE SEQUENCE [LARGE SCALE GENOMIC DNA]</scope>
    <source>
        <strain evidence="1 2">EI222</strain>
    </source>
</reference>
<dbReference type="EMBL" id="LGTZ01000003">
    <property type="protein sequence ID" value="OJD28535.1"/>
    <property type="molecule type" value="Genomic_DNA"/>
</dbReference>
<keyword evidence="2" id="KW-1185">Reference proteome</keyword>
<dbReference type="VEuPathDB" id="FungiDB:ACJ73_00062"/>
<gene>
    <name evidence="1" type="ORF">ACJ73_00062</name>
</gene>
<dbReference type="Proteomes" id="UP000242791">
    <property type="component" value="Unassembled WGS sequence"/>
</dbReference>
<evidence type="ECO:0000313" key="2">
    <source>
        <dbReference type="Proteomes" id="UP000242791"/>
    </source>
</evidence>
<protein>
    <submittedName>
        <fullName evidence="1">Uncharacterized protein</fullName>
    </submittedName>
</protein>
<name>A0A1J9RJ28_9EURO</name>
<dbReference type="OrthoDB" id="4189763at2759"/>
<organism evidence="1 2">
    <name type="scientific">Blastomyces percursus</name>
    <dbReference type="NCBI Taxonomy" id="1658174"/>
    <lineage>
        <taxon>Eukaryota</taxon>
        <taxon>Fungi</taxon>
        <taxon>Dikarya</taxon>
        <taxon>Ascomycota</taxon>
        <taxon>Pezizomycotina</taxon>
        <taxon>Eurotiomycetes</taxon>
        <taxon>Eurotiomycetidae</taxon>
        <taxon>Onygenales</taxon>
        <taxon>Ajellomycetaceae</taxon>
        <taxon>Blastomyces</taxon>
    </lineage>
</organism>
<proteinExistence type="predicted"/>